<dbReference type="Proteomes" id="UP000324222">
    <property type="component" value="Unassembled WGS sequence"/>
</dbReference>
<organism evidence="2 3">
    <name type="scientific">Portunus trituberculatus</name>
    <name type="common">Swimming crab</name>
    <name type="synonym">Neptunus trituberculatus</name>
    <dbReference type="NCBI Taxonomy" id="210409"/>
    <lineage>
        <taxon>Eukaryota</taxon>
        <taxon>Metazoa</taxon>
        <taxon>Ecdysozoa</taxon>
        <taxon>Arthropoda</taxon>
        <taxon>Crustacea</taxon>
        <taxon>Multicrustacea</taxon>
        <taxon>Malacostraca</taxon>
        <taxon>Eumalacostraca</taxon>
        <taxon>Eucarida</taxon>
        <taxon>Decapoda</taxon>
        <taxon>Pleocyemata</taxon>
        <taxon>Brachyura</taxon>
        <taxon>Eubrachyura</taxon>
        <taxon>Portunoidea</taxon>
        <taxon>Portunidae</taxon>
        <taxon>Portuninae</taxon>
        <taxon>Portunus</taxon>
    </lineage>
</organism>
<comment type="caution">
    <text evidence="2">The sequence shown here is derived from an EMBL/GenBank/DDBJ whole genome shotgun (WGS) entry which is preliminary data.</text>
</comment>
<evidence type="ECO:0000313" key="2">
    <source>
        <dbReference type="EMBL" id="MPD01916.1"/>
    </source>
</evidence>
<feature type="compositionally biased region" description="Low complexity" evidence="1">
    <location>
        <begin position="103"/>
        <end position="128"/>
    </location>
</feature>
<dbReference type="AlphaFoldDB" id="A0A5B7K4W8"/>
<gene>
    <name evidence="2" type="ORF">E2C01_097465</name>
</gene>
<proteinExistence type="predicted"/>
<feature type="region of interest" description="Disordered" evidence="1">
    <location>
        <begin position="18"/>
        <end position="128"/>
    </location>
</feature>
<accession>A0A5B7K4W8</accession>
<name>A0A5B7K4W8_PORTR</name>
<feature type="compositionally biased region" description="Pro residues" evidence="1">
    <location>
        <begin position="54"/>
        <end position="64"/>
    </location>
</feature>
<feature type="compositionally biased region" description="Gly residues" evidence="1">
    <location>
        <begin position="89"/>
        <end position="102"/>
    </location>
</feature>
<evidence type="ECO:0000313" key="3">
    <source>
        <dbReference type="Proteomes" id="UP000324222"/>
    </source>
</evidence>
<reference evidence="2 3" key="1">
    <citation type="submission" date="2019-05" db="EMBL/GenBank/DDBJ databases">
        <title>Another draft genome of Portunus trituberculatus and its Hox gene families provides insights of decapod evolution.</title>
        <authorList>
            <person name="Jeong J.-H."/>
            <person name="Song I."/>
            <person name="Kim S."/>
            <person name="Choi T."/>
            <person name="Kim D."/>
            <person name="Ryu S."/>
            <person name="Kim W."/>
        </authorList>
    </citation>
    <scope>NUCLEOTIDE SEQUENCE [LARGE SCALE GENOMIC DNA]</scope>
    <source>
        <tissue evidence="2">Muscle</tissue>
    </source>
</reference>
<evidence type="ECO:0000256" key="1">
    <source>
        <dbReference type="SAM" id="MobiDB-lite"/>
    </source>
</evidence>
<keyword evidence="3" id="KW-1185">Reference proteome</keyword>
<protein>
    <submittedName>
        <fullName evidence="2">Uncharacterized protein</fullName>
    </submittedName>
</protein>
<dbReference type="EMBL" id="VSRR010129107">
    <property type="protein sequence ID" value="MPD01916.1"/>
    <property type="molecule type" value="Genomic_DNA"/>
</dbReference>
<sequence>MGVPNTHPAVMGGYISCQGGSSGRRTFPPQPPACVTVTRTQQPHHAHPHTTPMPSFPPRPPRPYPDPRRRVNCITLYISPTRREEGGKIRGGLGEGRGGAGEGQQQQQRPHSRPSLPTHTPPRLTLPH</sequence>